<dbReference type="PANTHER" id="PTHR41328:SF2">
    <property type="entry name" value="TERMINASE SMALL SUBUNIT"/>
    <property type="match status" value="1"/>
</dbReference>
<dbReference type="STRING" id="1324314.BVG16_21440"/>
<keyword evidence="2" id="KW-0231">Viral genome packaging</keyword>
<sequence length="145" mass="16336">MKTTPRQRAFADYYIETGNAKESYIRAGYISTGNAAEAGAVQILRNIKVNSYIAERMESKDKERIDSQDEILETLTRILRGEEYEEIPIGIVGGAQMLTPKPPSTKERLDAAEKLGKRYGLWKDVIDVTHKLPTFVNDVPEDDDS</sequence>
<dbReference type="InterPro" id="IPR038713">
    <property type="entry name" value="Terminase_Gp1_N_sf"/>
</dbReference>
<dbReference type="PANTHER" id="PTHR41328">
    <property type="entry name" value="TERMINASE SMALL SUBUNIT-RELATED"/>
    <property type="match status" value="1"/>
</dbReference>
<reference evidence="3 4" key="1">
    <citation type="submission" date="2017-01" db="EMBL/GenBank/DDBJ databases">
        <title>Genome analysis of Paenibacillus selenitrireducens ES3-24.</title>
        <authorList>
            <person name="Xu D."/>
            <person name="Yao R."/>
            <person name="Zheng S."/>
        </authorList>
    </citation>
    <scope>NUCLEOTIDE SEQUENCE [LARGE SCALE GENOMIC DNA]</scope>
    <source>
        <strain evidence="3 4">ES3-24</strain>
    </source>
</reference>
<name>A0A1T2X5Q5_9BACL</name>
<evidence type="ECO:0000256" key="1">
    <source>
        <dbReference type="ARBA" id="ARBA00022612"/>
    </source>
</evidence>
<evidence type="ECO:0000313" key="4">
    <source>
        <dbReference type="Proteomes" id="UP000190188"/>
    </source>
</evidence>
<proteinExistence type="predicted"/>
<dbReference type="Proteomes" id="UP000190188">
    <property type="component" value="Unassembled WGS sequence"/>
</dbReference>
<dbReference type="OrthoDB" id="7358785at2"/>
<protein>
    <recommendedName>
        <fullName evidence="5">Terminase small subunit</fullName>
    </recommendedName>
</protein>
<keyword evidence="1" id="KW-1188">Viral release from host cell</keyword>
<gene>
    <name evidence="3" type="ORF">BVG16_21440</name>
</gene>
<comment type="caution">
    <text evidence="3">The sequence shown here is derived from an EMBL/GenBank/DDBJ whole genome shotgun (WGS) entry which is preliminary data.</text>
</comment>
<evidence type="ECO:0000313" key="3">
    <source>
        <dbReference type="EMBL" id="OPA75172.1"/>
    </source>
</evidence>
<dbReference type="RefSeq" id="WP_078501245.1">
    <property type="nucleotide sequence ID" value="NZ_MSZX01000009.1"/>
</dbReference>
<dbReference type="Pfam" id="PF03592">
    <property type="entry name" value="Terminase_2"/>
    <property type="match status" value="1"/>
</dbReference>
<dbReference type="InterPro" id="IPR005335">
    <property type="entry name" value="Terminase_ssu"/>
</dbReference>
<dbReference type="Gene3D" id="6.10.140.2160">
    <property type="match status" value="1"/>
</dbReference>
<dbReference type="GO" id="GO:0051276">
    <property type="term" value="P:chromosome organization"/>
    <property type="evidence" value="ECO:0007669"/>
    <property type="project" value="InterPro"/>
</dbReference>
<accession>A0A1T2X5Q5</accession>
<dbReference type="InterPro" id="IPR052404">
    <property type="entry name" value="SPP1-like_terminase"/>
</dbReference>
<dbReference type="AlphaFoldDB" id="A0A1T2X5Q5"/>
<organism evidence="3 4">
    <name type="scientific">Paenibacillus selenitireducens</name>
    <dbReference type="NCBI Taxonomy" id="1324314"/>
    <lineage>
        <taxon>Bacteria</taxon>
        <taxon>Bacillati</taxon>
        <taxon>Bacillota</taxon>
        <taxon>Bacilli</taxon>
        <taxon>Bacillales</taxon>
        <taxon>Paenibacillaceae</taxon>
        <taxon>Paenibacillus</taxon>
    </lineage>
</organism>
<dbReference type="EMBL" id="MSZX01000009">
    <property type="protein sequence ID" value="OPA75172.1"/>
    <property type="molecule type" value="Genomic_DNA"/>
</dbReference>
<evidence type="ECO:0000256" key="2">
    <source>
        <dbReference type="ARBA" id="ARBA00023219"/>
    </source>
</evidence>
<dbReference type="Gene3D" id="1.10.10.1400">
    <property type="entry name" value="Terminase, small subunit, N-terminal DNA-binding domain, HTH motif"/>
    <property type="match status" value="1"/>
</dbReference>
<keyword evidence="4" id="KW-1185">Reference proteome</keyword>
<evidence type="ECO:0008006" key="5">
    <source>
        <dbReference type="Google" id="ProtNLM"/>
    </source>
</evidence>